<dbReference type="InParanoid" id="A0A2K1IRJ9"/>
<dbReference type="EMBL" id="ABEU02000021">
    <property type="protein sequence ID" value="PNR31902.1"/>
    <property type="molecule type" value="Genomic_DNA"/>
</dbReference>
<name>A0A2K1IRJ9_PHYPA</name>
<protein>
    <submittedName>
        <fullName evidence="2 3">Uncharacterized protein</fullName>
    </submittedName>
</protein>
<reference evidence="3" key="3">
    <citation type="submission" date="2020-12" db="UniProtKB">
        <authorList>
            <consortium name="EnsemblPlants"/>
        </authorList>
    </citation>
    <scope>IDENTIFICATION</scope>
</reference>
<dbReference type="Proteomes" id="UP000006727">
    <property type="component" value="Chromosome 21"/>
</dbReference>
<keyword evidence="4" id="KW-1185">Reference proteome</keyword>
<dbReference type="Gramene" id="Pp3c21_10981V3.1">
    <property type="protein sequence ID" value="PAC:32916152.CDS.1"/>
    <property type="gene ID" value="Pp3c21_10981"/>
</dbReference>
<proteinExistence type="predicted"/>
<accession>A0A2K1IRJ9</accession>
<evidence type="ECO:0000313" key="3">
    <source>
        <dbReference type="EnsemblPlants" id="PAC:32916152.CDS.1"/>
    </source>
</evidence>
<feature type="region of interest" description="Disordered" evidence="1">
    <location>
        <begin position="84"/>
        <end position="106"/>
    </location>
</feature>
<gene>
    <name evidence="2" type="ORF">PHYPA_026025</name>
</gene>
<dbReference type="AlphaFoldDB" id="A0A2K1IRJ9"/>
<evidence type="ECO:0000313" key="2">
    <source>
        <dbReference type="EMBL" id="PNR31902.1"/>
    </source>
</evidence>
<feature type="compositionally biased region" description="Basic and acidic residues" evidence="1">
    <location>
        <begin position="85"/>
        <end position="95"/>
    </location>
</feature>
<organism evidence="2">
    <name type="scientific">Physcomitrium patens</name>
    <name type="common">Spreading-leaved earth moss</name>
    <name type="synonym">Physcomitrella patens</name>
    <dbReference type="NCBI Taxonomy" id="3218"/>
    <lineage>
        <taxon>Eukaryota</taxon>
        <taxon>Viridiplantae</taxon>
        <taxon>Streptophyta</taxon>
        <taxon>Embryophyta</taxon>
        <taxon>Bryophyta</taxon>
        <taxon>Bryophytina</taxon>
        <taxon>Bryopsida</taxon>
        <taxon>Funariidae</taxon>
        <taxon>Funariales</taxon>
        <taxon>Funariaceae</taxon>
        <taxon>Physcomitrium</taxon>
    </lineage>
</organism>
<evidence type="ECO:0000313" key="4">
    <source>
        <dbReference type="Proteomes" id="UP000006727"/>
    </source>
</evidence>
<reference evidence="2 4" key="2">
    <citation type="journal article" date="2018" name="Plant J.">
        <title>The Physcomitrella patens chromosome-scale assembly reveals moss genome structure and evolution.</title>
        <authorList>
            <person name="Lang D."/>
            <person name="Ullrich K.K."/>
            <person name="Murat F."/>
            <person name="Fuchs J."/>
            <person name="Jenkins J."/>
            <person name="Haas F.B."/>
            <person name="Piednoel M."/>
            <person name="Gundlach H."/>
            <person name="Van Bel M."/>
            <person name="Meyberg R."/>
            <person name="Vives C."/>
            <person name="Morata J."/>
            <person name="Symeonidi A."/>
            <person name="Hiss M."/>
            <person name="Muchero W."/>
            <person name="Kamisugi Y."/>
            <person name="Saleh O."/>
            <person name="Blanc G."/>
            <person name="Decker E.L."/>
            <person name="van Gessel N."/>
            <person name="Grimwood J."/>
            <person name="Hayes R.D."/>
            <person name="Graham S.W."/>
            <person name="Gunter L.E."/>
            <person name="McDaniel S.F."/>
            <person name="Hoernstein S.N.W."/>
            <person name="Larsson A."/>
            <person name="Li F.W."/>
            <person name="Perroud P.F."/>
            <person name="Phillips J."/>
            <person name="Ranjan P."/>
            <person name="Rokshar D.S."/>
            <person name="Rothfels C.J."/>
            <person name="Schneider L."/>
            <person name="Shu S."/>
            <person name="Stevenson D.W."/>
            <person name="Thummler F."/>
            <person name="Tillich M."/>
            <person name="Villarreal Aguilar J.C."/>
            <person name="Widiez T."/>
            <person name="Wong G.K."/>
            <person name="Wymore A."/>
            <person name="Zhang Y."/>
            <person name="Zimmer A.D."/>
            <person name="Quatrano R.S."/>
            <person name="Mayer K.F.X."/>
            <person name="Goodstein D."/>
            <person name="Casacuberta J.M."/>
            <person name="Vandepoele K."/>
            <person name="Reski R."/>
            <person name="Cuming A.C."/>
            <person name="Tuskan G.A."/>
            <person name="Maumus F."/>
            <person name="Salse J."/>
            <person name="Schmutz J."/>
            <person name="Rensing S.A."/>
        </authorList>
    </citation>
    <scope>NUCLEOTIDE SEQUENCE [LARGE SCALE GENOMIC DNA]</scope>
    <source>
        <strain evidence="3 4">cv. Gransden 2004</strain>
    </source>
</reference>
<reference evidence="2 4" key="1">
    <citation type="journal article" date="2008" name="Science">
        <title>The Physcomitrella genome reveals evolutionary insights into the conquest of land by plants.</title>
        <authorList>
            <person name="Rensing S."/>
            <person name="Lang D."/>
            <person name="Zimmer A."/>
            <person name="Terry A."/>
            <person name="Salamov A."/>
            <person name="Shapiro H."/>
            <person name="Nishiyama T."/>
            <person name="Perroud P.-F."/>
            <person name="Lindquist E."/>
            <person name="Kamisugi Y."/>
            <person name="Tanahashi T."/>
            <person name="Sakakibara K."/>
            <person name="Fujita T."/>
            <person name="Oishi K."/>
            <person name="Shin-I T."/>
            <person name="Kuroki Y."/>
            <person name="Toyoda A."/>
            <person name="Suzuki Y."/>
            <person name="Hashimoto A."/>
            <person name="Yamaguchi K."/>
            <person name="Sugano A."/>
            <person name="Kohara Y."/>
            <person name="Fujiyama A."/>
            <person name="Anterola A."/>
            <person name="Aoki S."/>
            <person name="Ashton N."/>
            <person name="Barbazuk W.B."/>
            <person name="Barker E."/>
            <person name="Bennetzen J."/>
            <person name="Bezanilla M."/>
            <person name="Blankenship R."/>
            <person name="Cho S.H."/>
            <person name="Dutcher S."/>
            <person name="Estelle M."/>
            <person name="Fawcett J.A."/>
            <person name="Gundlach H."/>
            <person name="Hanada K."/>
            <person name="Heyl A."/>
            <person name="Hicks K.A."/>
            <person name="Hugh J."/>
            <person name="Lohr M."/>
            <person name="Mayer K."/>
            <person name="Melkozernov A."/>
            <person name="Murata T."/>
            <person name="Nelson D."/>
            <person name="Pils B."/>
            <person name="Prigge M."/>
            <person name="Reiss B."/>
            <person name="Renner T."/>
            <person name="Rombauts S."/>
            <person name="Rushton P."/>
            <person name="Sanderfoot A."/>
            <person name="Schween G."/>
            <person name="Shiu S.-H."/>
            <person name="Stueber K."/>
            <person name="Theodoulou F.L."/>
            <person name="Tu H."/>
            <person name="Van de Peer Y."/>
            <person name="Verrier P.J."/>
            <person name="Waters E."/>
            <person name="Wood A."/>
            <person name="Yang L."/>
            <person name="Cove D."/>
            <person name="Cuming A."/>
            <person name="Hasebe M."/>
            <person name="Lucas S."/>
            <person name="Mishler D.B."/>
            <person name="Reski R."/>
            <person name="Grigoriev I."/>
            <person name="Quatrano R.S."/>
            <person name="Boore J.L."/>
        </authorList>
    </citation>
    <scope>NUCLEOTIDE SEQUENCE [LARGE SCALE GENOMIC DNA]</scope>
    <source>
        <strain evidence="3 4">cv. Gransden 2004</strain>
    </source>
</reference>
<sequence>MRGDVAGKLQFEGKPTNFGTSNLSTRGYRSVPRSRYLAVTLSFTTTSAHNSKECTTGAVSTPGASRIGCKKTCCGLVQGTCTTAQDHEKERERERKRSKVHTNAPDRQILRQITRTQSRCDVEIPLRHDALAHPRH</sequence>
<dbReference type="EnsemblPlants" id="Pp3c21_10981V3.1">
    <property type="protein sequence ID" value="PAC:32916152.CDS.1"/>
    <property type="gene ID" value="Pp3c21_10981"/>
</dbReference>
<evidence type="ECO:0000256" key="1">
    <source>
        <dbReference type="SAM" id="MobiDB-lite"/>
    </source>
</evidence>